<gene>
    <name evidence="1" type="ORF">SCLTRI_LOCUS1556</name>
</gene>
<evidence type="ECO:0000313" key="1">
    <source>
        <dbReference type="EMBL" id="CAD6441764.1"/>
    </source>
</evidence>
<keyword evidence="2" id="KW-1185">Reference proteome</keyword>
<protein>
    <submittedName>
        <fullName evidence="1">298e5ed5-05ae-48f8-8ee5-9d8980f74085-CDS</fullName>
    </submittedName>
</protein>
<dbReference type="EMBL" id="CAJHIA010000007">
    <property type="protein sequence ID" value="CAD6441764.1"/>
    <property type="molecule type" value="Genomic_DNA"/>
</dbReference>
<evidence type="ECO:0000313" key="2">
    <source>
        <dbReference type="Proteomes" id="UP000624404"/>
    </source>
</evidence>
<comment type="caution">
    <text evidence="1">The sequence shown here is derived from an EMBL/GenBank/DDBJ whole genome shotgun (WGS) entry which is preliminary data.</text>
</comment>
<proteinExistence type="predicted"/>
<organism evidence="1 2">
    <name type="scientific">Sclerotinia trifoliorum</name>
    <dbReference type="NCBI Taxonomy" id="28548"/>
    <lineage>
        <taxon>Eukaryota</taxon>
        <taxon>Fungi</taxon>
        <taxon>Dikarya</taxon>
        <taxon>Ascomycota</taxon>
        <taxon>Pezizomycotina</taxon>
        <taxon>Leotiomycetes</taxon>
        <taxon>Helotiales</taxon>
        <taxon>Sclerotiniaceae</taxon>
        <taxon>Sclerotinia</taxon>
    </lineage>
</organism>
<dbReference type="AlphaFoldDB" id="A0A8H2VNQ0"/>
<sequence>MCFPHGFYLKRLRSSVFARSCMGSRPQMQVTLRRGLKLVEWDDLYPKTVSVRNIRVFFYPIRISLKVPQLDTDGTAVLVYITSIIAFLKRLDNTFNGLDAWHGPKVMKEGVDAKIN</sequence>
<reference evidence="1" key="1">
    <citation type="submission" date="2020-10" db="EMBL/GenBank/DDBJ databases">
        <authorList>
            <person name="Kusch S."/>
        </authorList>
    </citation>
    <scope>NUCLEOTIDE SEQUENCE</scope>
    <source>
        <strain evidence="1">SwB9</strain>
    </source>
</reference>
<accession>A0A8H2VNQ0</accession>
<dbReference type="OrthoDB" id="10391640at2759"/>
<dbReference type="Proteomes" id="UP000624404">
    <property type="component" value="Unassembled WGS sequence"/>
</dbReference>
<name>A0A8H2VNQ0_9HELO</name>